<evidence type="ECO:0000256" key="4">
    <source>
        <dbReference type="ARBA" id="ARBA00022723"/>
    </source>
</evidence>
<dbReference type="GO" id="GO:0043546">
    <property type="term" value="F:molybdopterin cofactor binding"/>
    <property type="evidence" value="ECO:0007669"/>
    <property type="project" value="InterPro"/>
</dbReference>
<evidence type="ECO:0000256" key="6">
    <source>
        <dbReference type="ARBA" id="ARBA00023002"/>
    </source>
</evidence>
<keyword evidence="5" id="KW-0732">Signal</keyword>
<organism evidence="9 10">
    <name type="scientific">Sporolituus thermophilus DSM 23256</name>
    <dbReference type="NCBI Taxonomy" id="1123285"/>
    <lineage>
        <taxon>Bacteria</taxon>
        <taxon>Bacillati</taxon>
        <taxon>Bacillota</taxon>
        <taxon>Negativicutes</taxon>
        <taxon>Selenomonadales</taxon>
        <taxon>Sporomusaceae</taxon>
        <taxon>Sporolituus</taxon>
    </lineage>
</organism>
<dbReference type="Pfam" id="PF01568">
    <property type="entry name" value="Molydop_binding"/>
    <property type="match status" value="1"/>
</dbReference>
<comment type="similarity">
    <text evidence="1">Belongs to the prokaryotic molybdopterin-containing oxidoreductase family.</text>
</comment>
<dbReference type="InterPro" id="IPR050612">
    <property type="entry name" value="Prok_Mopterin_Oxidored"/>
</dbReference>
<accession>A0A1G7KYL4</accession>
<evidence type="ECO:0000256" key="3">
    <source>
        <dbReference type="ARBA" id="ARBA00022505"/>
    </source>
</evidence>
<reference evidence="10" key="1">
    <citation type="submission" date="2016-10" db="EMBL/GenBank/DDBJ databases">
        <authorList>
            <person name="Varghese N."/>
            <person name="Submissions S."/>
        </authorList>
    </citation>
    <scope>NUCLEOTIDE SEQUENCE [LARGE SCALE GENOMIC DNA]</scope>
    <source>
        <strain evidence="10">DSM 23256</strain>
    </source>
</reference>
<keyword evidence="10" id="KW-1185">Reference proteome</keyword>
<feature type="domain" description="Molybdopterin oxidoreductase" evidence="7">
    <location>
        <begin position="6"/>
        <end position="407"/>
    </location>
</feature>
<keyword evidence="2" id="KW-0004">4Fe-4S</keyword>
<dbReference type="Pfam" id="PF00384">
    <property type="entry name" value="Molybdopterin"/>
    <property type="match status" value="1"/>
</dbReference>
<proteinExistence type="inferred from homology"/>
<evidence type="ECO:0000256" key="5">
    <source>
        <dbReference type="ARBA" id="ARBA00022729"/>
    </source>
</evidence>
<evidence type="ECO:0000256" key="1">
    <source>
        <dbReference type="ARBA" id="ARBA00010312"/>
    </source>
</evidence>
<sequence>MPYKPDLQGAEFCIYEGAYPGHSGFSFQALARKTVLGANSGRLKIAVVDPVMQGGTDVPGKTQWIPVKPSTDGAFVLGIMRWILENHKYNASYLECSHLDAAKAMGYNSYSNATHLVVTDPGHPSYRKFLRPHDIGLSGEGFIVIDKSSKSPVLHTAAIAGELFFQGTVDSPQGPVKVATALSLLRDGVFKHTIEEYAKICEVPPEQIIAIANEFSSHGPRVGTDSLAGTVSVNSLPFTVALWMLPALMGAYNTKGGMAINGPGYKHYTPGPRYNLQSFAGMVKPSGVMISRERFPYEKTTEYKNKVAKGQNPYPSKLPWHPVGFSLDGQALFSAIHRYPYQCKIYVNCYANPLYSTPSLYREEMIKELRKTENIPLFISIDIVMGETTAMADYVVPDTSFYEQWAMVPVRAQINTKMTAVRWPVIKPLTPKGSSQPMSMEAFIIDVAKKLGLPGFGKDAIADADGKLWPLDKREDFYLKAVANMAYDENPVPDISSEEWAIADMESAISEWRDSIKPEEWKKVGYVLARGGRFEPDDRYHDGNKMRYGAPVKLCFYSELMATSKNSITGKYFEGVPVWTEEMLADGRKVDDVYPTKDWPFRISSAKAKLRGVSMLSNCPTLQELGPTNYVEINSADAAKHGLKDGQKVKVISPTNQAVGILRVREGVARGTAAIHFGYGKWEYGGRTHVIGGKEVKGDPVRRTGIASNPLGLADPSLPKPFGLTEVSSGTHGRNGIRVRIEPAE</sequence>
<dbReference type="EMBL" id="FNBU01000010">
    <property type="protein sequence ID" value="SDF42211.1"/>
    <property type="molecule type" value="Genomic_DNA"/>
</dbReference>
<dbReference type="Gene3D" id="2.40.40.20">
    <property type="match status" value="1"/>
</dbReference>
<dbReference type="GO" id="GO:0046872">
    <property type="term" value="F:metal ion binding"/>
    <property type="evidence" value="ECO:0007669"/>
    <property type="project" value="UniProtKB-KW"/>
</dbReference>
<protein>
    <submittedName>
        <fullName evidence="9">Molybdopterin oxidoreductase</fullName>
    </submittedName>
</protein>
<dbReference type="OrthoDB" id="9810782at2"/>
<dbReference type="RefSeq" id="WP_093689625.1">
    <property type="nucleotide sequence ID" value="NZ_FNBU01000010.1"/>
</dbReference>
<keyword evidence="2" id="KW-0408">Iron</keyword>
<dbReference type="SUPFAM" id="SSF53706">
    <property type="entry name" value="Formate dehydrogenase/DMSO reductase, domains 1-3"/>
    <property type="match status" value="1"/>
</dbReference>
<dbReference type="GO" id="GO:0051539">
    <property type="term" value="F:4 iron, 4 sulfur cluster binding"/>
    <property type="evidence" value="ECO:0007669"/>
    <property type="project" value="UniProtKB-KW"/>
</dbReference>
<dbReference type="Gene3D" id="3.40.50.740">
    <property type="match status" value="1"/>
</dbReference>
<dbReference type="InterPro" id="IPR009010">
    <property type="entry name" value="Asp_de-COase-like_dom_sf"/>
</dbReference>
<dbReference type="SUPFAM" id="SSF50692">
    <property type="entry name" value="ADC-like"/>
    <property type="match status" value="1"/>
</dbReference>
<feature type="domain" description="Molybdopterin dinucleotide-binding" evidence="8">
    <location>
        <begin position="618"/>
        <end position="686"/>
    </location>
</feature>
<dbReference type="InterPro" id="IPR006656">
    <property type="entry name" value="Mopterin_OxRdtase"/>
</dbReference>
<dbReference type="AlphaFoldDB" id="A0A1G7KYL4"/>
<keyword evidence="6" id="KW-0560">Oxidoreductase</keyword>
<evidence type="ECO:0000313" key="10">
    <source>
        <dbReference type="Proteomes" id="UP000243333"/>
    </source>
</evidence>
<keyword evidence="3" id="KW-0500">Molybdenum</keyword>
<dbReference type="PANTHER" id="PTHR43742:SF9">
    <property type="entry name" value="TETRATHIONATE REDUCTASE SUBUNIT A"/>
    <property type="match status" value="1"/>
</dbReference>
<evidence type="ECO:0000313" key="9">
    <source>
        <dbReference type="EMBL" id="SDF42211.1"/>
    </source>
</evidence>
<gene>
    <name evidence="9" type="ORF">SAMN05660235_01523</name>
</gene>
<keyword evidence="4" id="KW-0479">Metal-binding</keyword>
<evidence type="ECO:0000259" key="7">
    <source>
        <dbReference type="Pfam" id="PF00384"/>
    </source>
</evidence>
<dbReference type="GO" id="GO:0016491">
    <property type="term" value="F:oxidoreductase activity"/>
    <property type="evidence" value="ECO:0007669"/>
    <property type="project" value="UniProtKB-KW"/>
</dbReference>
<dbReference type="STRING" id="1123285.SAMN05660235_01523"/>
<dbReference type="PANTHER" id="PTHR43742">
    <property type="entry name" value="TRIMETHYLAMINE-N-OXIDE REDUCTASE"/>
    <property type="match status" value="1"/>
</dbReference>
<dbReference type="InterPro" id="IPR006657">
    <property type="entry name" value="MoPterin_dinucl-bd_dom"/>
</dbReference>
<evidence type="ECO:0000256" key="2">
    <source>
        <dbReference type="ARBA" id="ARBA00022485"/>
    </source>
</evidence>
<name>A0A1G7KYL4_9FIRM</name>
<dbReference type="Proteomes" id="UP000243333">
    <property type="component" value="Unassembled WGS sequence"/>
</dbReference>
<dbReference type="Gene3D" id="3.40.228.10">
    <property type="entry name" value="Dimethylsulfoxide Reductase, domain 2"/>
    <property type="match status" value="1"/>
</dbReference>
<evidence type="ECO:0000259" key="8">
    <source>
        <dbReference type="Pfam" id="PF01568"/>
    </source>
</evidence>
<keyword evidence="2" id="KW-0411">Iron-sulfur</keyword>